<dbReference type="Pfam" id="PF05912">
    <property type="entry name" value="DUF870"/>
    <property type="match status" value="1"/>
</dbReference>
<sequence length="139" mass="15582">MNLIAPILILAVFTVHQGTPTVFKASGTLGCYQGGTWCFFVSLIERDSLFKDDLLDRVGVRCTTYPEYPFTLKGEEDGDEILGNFYKVSLVITHNCTKYGTLKKIEKVRTSASVNADLVEMEWDTDLSMTAGVRVFSYF</sequence>
<dbReference type="AlphaFoldDB" id="E3NJR6"/>
<reference evidence="2" key="1">
    <citation type="submission" date="2007-07" db="EMBL/GenBank/DDBJ databases">
        <title>PCAP assembly of the Caenorhabditis remanei genome.</title>
        <authorList>
            <consortium name="The Caenorhabditis remanei Sequencing Consortium"/>
            <person name="Wilson R.K."/>
        </authorList>
    </citation>
    <scope>NUCLEOTIDE SEQUENCE [LARGE SCALE GENOMIC DNA]</scope>
    <source>
        <strain evidence="2">PB4641</strain>
    </source>
</reference>
<dbReference type="EMBL" id="WUAV01000004">
    <property type="protein sequence ID" value="KAF1756582.1"/>
    <property type="molecule type" value="Genomic_DNA"/>
</dbReference>
<dbReference type="Proteomes" id="UP000483820">
    <property type="component" value="Chromosome IV"/>
</dbReference>
<dbReference type="InterPro" id="IPR008588">
    <property type="entry name" value="DUF870_CAE_spp"/>
</dbReference>
<dbReference type="OMA" id="LVEMEWD"/>
<dbReference type="PANTHER" id="PTHR21479">
    <property type="match status" value="1"/>
</dbReference>
<evidence type="ECO:0000313" key="4">
    <source>
        <dbReference type="Proteomes" id="UP000008281"/>
    </source>
</evidence>
<dbReference type="GeneID" id="9798461"/>
<dbReference type="RefSeq" id="XP_003091355.1">
    <property type="nucleotide sequence ID" value="XM_003091307.1"/>
</dbReference>
<accession>E3NJR6</accession>
<dbReference type="CTD" id="9798461"/>
<evidence type="ECO:0000313" key="5">
    <source>
        <dbReference type="Proteomes" id="UP000483820"/>
    </source>
</evidence>
<protein>
    <submittedName>
        <fullName evidence="2">Uncharacterized protein</fullName>
    </submittedName>
</protein>
<dbReference type="HOGENOM" id="CLU_134609_0_0_1"/>
<dbReference type="OrthoDB" id="5771045at2759"/>
<dbReference type="FunCoup" id="E3NJR6">
    <property type="interactions" value="1462"/>
</dbReference>
<proteinExistence type="predicted"/>
<feature type="signal peptide" evidence="1">
    <location>
        <begin position="1"/>
        <end position="18"/>
    </location>
</feature>
<dbReference type="eggNOG" id="ENOG502TISD">
    <property type="taxonomic scope" value="Eukaryota"/>
</dbReference>
<reference evidence="3 5" key="2">
    <citation type="submission" date="2019-12" db="EMBL/GenBank/DDBJ databases">
        <title>Chromosome-level assembly of the Caenorhabditis remanei genome.</title>
        <authorList>
            <person name="Teterina A.A."/>
            <person name="Willis J.H."/>
            <person name="Phillips P.C."/>
        </authorList>
    </citation>
    <scope>NUCLEOTIDE SEQUENCE [LARGE SCALE GENOMIC DNA]</scope>
    <source>
        <strain evidence="3 5">PX506</strain>
        <tissue evidence="3">Whole organism</tissue>
    </source>
</reference>
<dbReference type="KEGG" id="crq:GCK72_013035"/>
<evidence type="ECO:0000313" key="3">
    <source>
        <dbReference type="EMBL" id="KAF1756582.1"/>
    </source>
</evidence>
<dbReference type="PANTHER" id="PTHR21479:SF22">
    <property type="entry name" value="PROTEIN CBG07241"/>
    <property type="match status" value="1"/>
</dbReference>
<feature type="chain" id="PRO_5015090197" evidence="1">
    <location>
        <begin position="19"/>
        <end position="139"/>
    </location>
</feature>
<dbReference type="EMBL" id="DS268754">
    <property type="protein sequence ID" value="EFP01123.1"/>
    <property type="molecule type" value="Genomic_DNA"/>
</dbReference>
<organism evidence="4">
    <name type="scientific">Caenorhabditis remanei</name>
    <name type="common">Caenorhabditis vulgaris</name>
    <dbReference type="NCBI Taxonomy" id="31234"/>
    <lineage>
        <taxon>Eukaryota</taxon>
        <taxon>Metazoa</taxon>
        <taxon>Ecdysozoa</taxon>
        <taxon>Nematoda</taxon>
        <taxon>Chromadorea</taxon>
        <taxon>Rhabditida</taxon>
        <taxon>Rhabditina</taxon>
        <taxon>Rhabditomorpha</taxon>
        <taxon>Rhabditoidea</taxon>
        <taxon>Rhabditidae</taxon>
        <taxon>Peloderinae</taxon>
        <taxon>Caenorhabditis</taxon>
    </lineage>
</organism>
<keyword evidence="1" id="KW-0732">Signal</keyword>
<evidence type="ECO:0000256" key="1">
    <source>
        <dbReference type="SAM" id="SignalP"/>
    </source>
</evidence>
<name>E3NJR6_CAERE</name>
<gene>
    <name evidence="2" type="ORF">CRE_15762</name>
    <name evidence="3" type="ORF">GCK72_013035</name>
</gene>
<keyword evidence="4" id="KW-1185">Reference proteome</keyword>
<dbReference type="Proteomes" id="UP000008281">
    <property type="component" value="Unassembled WGS sequence"/>
</dbReference>
<evidence type="ECO:0000313" key="2">
    <source>
        <dbReference type="EMBL" id="EFP01123.1"/>
    </source>
</evidence>